<dbReference type="PANTHER" id="PTHR33490">
    <property type="entry name" value="BLR5614 PROTEIN-RELATED"/>
    <property type="match status" value="1"/>
</dbReference>
<name>A0ABX1TJ81_9GAMM</name>
<dbReference type="SMART" id="SM00460">
    <property type="entry name" value="TGc"/>
    <property type="match status" value="1"/>
</dbReference>
<dbReference type="Gene3D" id="3.10.620.30">
    <property type="match status" value="1"/>
</dbReference>
<dbReference type="Pfam" id="PF01841">
    <property type="entry name" value="Transglut_core"/>
    <property type="match status" value="1"/>
</dbReference>
<feature type="domain" description="Transglutaminase-like" evidence="1">
    <location>
        <begin position="174"/>
        <end position="239"/>
    </location>
</feature>
<evidence type="ECO:0000313" key="2">
    <source>
        <dbReference type="EMBL" id="NMQ19436.1"/>
    </source>
</evidence>
<reference evidence="2 3" key="1">
    <citation type="submission" date="2019-03" db="EMBL/GenBank/DDBJ databases">
        <title>Metabolic reconstructions from genomes of highly enriched 'Candidatus Accumulibacter' and 'Candidatus Competibacter' bioreactor populations.</title>
        <authorList>
            <person name="Annavajhala M.K."/>
            <person name="Welles L."/>
            <person name="Abbas B."/>
            <person name="Sorokin D."/>
            <person name="Park H."/>
            <person name="Van Loosdrecht M."/>
            <person name="Chandran K."/>
        </authorList>
    </citation>
    <scope>NUCLEOTIDE SEQUENCE [LARGE SCALE GENOMIC DNA]</scope>
    <source>
        <strain evidence="2 3">SBR_G</strain>
    </source>
</reference>
<dbReference type="SUPFAM" id="SSF54001">
    <property type="entry name" value="Cysteine proteinases"/>
    <property type="match status" value="1"/>
</dbReference>
<dbReference type="InterPro" id="IPR013589">
    <property type="entry name" value="Bac_transglu_N"/>
</dbReference>
<sequence length="285" mass="32314">MQRLRIRHLTVYQFSGMVTLLPHRLLLRPREGHDVRIEASKLDISPAHRIKWHRDVFDNSVAVANFTETAQRLTIGSEVIIRHYEVAPLDFIVEDYAVHYPFEYLQEERVDLAPFQQPVYLDQQPVVRDWFNSLNLLRDKVETYVLLDRLNRIIAKEFRYVIREEPGVQPPEVTLAIRSGSCRDYATLFIETCRFLGLASRFVSGYSHVPELGPGGATTHAWAEVYLPGPGWKGFDPTAGELTGSRHIPVAVARHPEVVPPVAGSFVGPKGQIPMLTVDVQVTAL</sequence>
<dbReference type="RefSeq" id="WP_169248691.1">
    <property type="nucleotide sequence ID" value="NZ_SPMZ01000026.1"/>
</dbReference>
<evidence type="ECO:0000313" key="3">
    <source>
        <dbReference type="Proteomes" id="UP000760480"/>
    </source>
</evidence>
<evidence type="ECO:0000259" key="1">
    <source>
        <dbReference type="SMART" id="SM00460"/>
    </source>
</evidence>
<dbReference type="EMBL" id="SPMZ01000026">
    <property type="protein sequence ID" value="NMQ19436.1"/>
    <property type="molecule type" value="Genomic_DNA"/>
</dbReference>
<dbReference type="PANTHER" id="PTHR33490:SF1">
    <property type="entry name" value="SLL1233 PROTEIN"/>
    <property type="match status" value="1"/>
</dbReference>
<proteinExistence type="predicted"/>
<organism evidence="2 3">
    <name type="scientific">Candidatus Competibacter phosphatis</name>
    <dbReference type="NCBI Taxonomy" id="221280"/>
    <lineage>
        <taxon>Bacteria</taxon>
        <taxon>Pseudomonadati</taxon>
        <taxon>Pseudomonadota</taxon>
        <taxon>Gammaproteobacteria</taxon>
        <taxon>Candidatus Competibacteraceae</taxon>
        <taxon>Candidatus Competibacter</taxon>
    </lineage>
</organism>
<dbReference type="Pfam" id="PF08379">
    <property type="entry name" value="Bact_transglu_N"/>
    <property type="match status" value="1"/>
</dbReference>
<dbReference type="Proteomes" id="UP000760480">
    <property type="component" value="Unassembled WGS sequence"/>
</dbReference>
<dbReference type="InterPro" id="IPR038765">
    <property type="entry name" value="Papain-like_cys_pep_sf"/>
</dbReference>
<protein>
    <submittedName>
        <fullName evidence="2">Transglutaminase family protein</fullName>
    </submittedName>
</protein>
<comment type="caution">
    <text evidence="2">The sequence shown here is derived from an EMBL/GenBank/DDBJ whole genome shotgun (WGS) entry which is preliminary data.</text>
</comment>
<keyword evidence="3" id="KW-1185">Reference proteome</keyword>
<accession>A0ABX1TJ81</accession>
<dbReference type="InterPro" id="IPR002931">
    <property type="entry name" value="Transglutaminase-like"/>
</dbReference>
<gene>
    <name evidence="2" type="ORF">E4P82_09655</name>
</gene>